<keyword evidence="4 15" id="KW-0575">Peroxidase</keyword>
<evidence type="ECO:0000256" key="3">
    <source>
        <dbReference type="ARBA" id="ARBA00013017"/>
    </source>
</evidence>
<dbReference type="GO" id="GO:0008379">
    <property type="term" value="F:thioredoxin peroxidase activity"/>
    <property type="evidence" value="ECO:0007669"/>
    <property type="project" value="TreeGrafter"/>
</dbReference>
<dbReference type="PANTHER" id="PTHR42801">
    <property type="entry name" value="THIOREDOXIN-DEPENDENT PEROXIDE REDUCTASE"/>
    <property type="match status" value="1"/>
</dbReference>
<dbReference type="InterPro" id="IPR013766">
    <property type="entry name" value="Thioredoxin_domain"/>
</dbReference>
<evidence type="ECO:0000256" key="7">
    <source>
        <dbReference type="ARBA" id="ARBA00023157"/>
    </source>
</evidence>
<dbReference type="SUPFAM" id="SSF52833">
    <property type="entry name" value="Thioredoxin-like"/>
    <property type="match status" value="1"/>
</dbReference>
<dbReference type="PIRSF" id="PIRSF000239">
    <property type="entry name" value="AHPC"/>
    <property type="match status" value="1"/>
</dbReference>
<dbReference type="EC" id="1.11.1.24" evidence="3"/>
<dbReference type="GO" id="GO:0005737">
    <property type="term" value="C:cytoplasm"/>
    <property type="evidence" value="ECO:0007669"/>
    <property type="project" value="TreeGrafter"/>
</dbReference>
<protein>
    <recommendedName>
        <fullName evidence="3">thioredoxin-dependent peroxiredoxin</fullName>
        <ecNumber evidence="3">1.11.1.24</ecNumber>
    </recommendedName>
    <alternativeName>
        <fullName evidence="11">Bacterioferritin comigratory protein</fullName>
    </alternativeName>
    <alternativeName>
        <fullName evidence="9">Thioredoxin peroxidase</fullName>
    </alternativeName>
</protein>
<dbReference type="Proteomes" id="UP000461585">
    <property type="component" value="Unassembled WGS sequence"/>
</dbReference>
<sequence>MDQELKQGDRMPAFTLPGADGGAVSSETFQGKPMIVYFYPKDNTPGCTKEACGFRDLYQDFENAEAVVVGISKDSPRSHRNFREKHDLPFLLLSDESGEVCERFGVWRLKKNYGRESMGIVRSTFLVDGDGIIVRAYRNVKVEGHVEQVLADLRAMKEE</sequence>
<evidence type="ECO:0000256" key="1">
    <source>
        <dbReference type="ARBA" id="ARBA00003330"/>
    </source>
</evidence>
<evidence type="ECO:0000256" key="11">
    <source>
        <dbReference type="ARBA" id="ARBA00041373"/>
    </source>
</evidence>
<accession>A0A7X5KLB4</accession>
<comment type="function">
    <text evidence="1">Thiol-specific peroxidase that catalyzes the reduction of hydrogen peroxide and organic hydroperoxides to water and alcohols, respectively. Plays a role in cell protection against oxidative stress by detoxifying peroxides and as sensor of hydrogen peroxide-mediated signaling events.</text>
</comment>
<evidence type="ECO:0000313" key="16">
    <source>
        <dbReference type="Proteomes" id="UP000461585"/>
    </source>
</evidence>
<keyword evidence="16" id="KW-1185">Reference proteome</keyword>
<evidence type="ECO:0000256" key="12">
    <source>
        <dbReference type="ARBA" id="ARBA00049091"/>
    </source>
</evidence>
<dbReference type="AlphaFoldDB" id="A0A7X5KLB4"/>
<dbReference type="PROSITE" id="PS51352">
    <property type="entry name" value="THIOREDOXIN_2"/>
    <property type="match status" value="1"/>
</dbReference>
<dbReference type="EMBL" id="JAAEEH010000003">
    <property type="protein sequence ID" value="NDL66529.1"/>
    <property type="molecule type" value="Genomic_DNA"/>
</dbReference>
<dbReference type="InterPro" id="IPR036249">
    <property type="entry name" value="Thioredoxin-like_sf"/>
</dbReference>
<dbReference type="NCBIfam" id="NF006960">
    <property type="entry name" value="PRK09437.1"/>
    <property type="match status" value="1"/>
</dbReference>
<keyword evidence="5" id="KW-0049">Antioxidant</keyword>
<dbReference type="Gene3D" id="3.40.30.10">
    <property type="entry name" value="Glutaredoxin"/>
    <property type="match status" value="1"/>
</dbReference>
<comment type="catalytic activity">
    <reaction evidence="12">
        <text>a hydroperoxide + [thioredoxin]-dithiol = an alcohol + [thioredoxin]-disulfide + H2O</text>
        <dbReference type="Rhea" id="RHEA:62620"/>
        <dbReference type="Rhea" id="RHEA-COMP:10698"/>
        <dbReference type="Rhea" id="RHEA-COMP:10700"/>
        <dbReference type="ChEBI" id="CHEBI:15377"/>
        <dbReference type="ChEBI" id="CHEBI:29950"/>
        <dbReference type="ChEBI" id="CHEBI:30879"/>
        <dbReference type="ChEBI" id="CHEBI:35924"/>
        <dbReference type="ChEBI" id="CHEBI:50058"/>
        <dbReference type="EC" id="1.11.1.24"/>
    </reaction>
</comment>
<feature type="domain" description="Thioredoxin" evidence="14">
    <location>
        <begin position="5"/>
        <end position="158"/>
    </location>
</feature>
<evidence type="ECO:0000256" key="8">
    <source>
        <dbReference type="ARBA" id="ARBA00023284"/>
    </source>
</evidence>
<dbReference type="RefSeq" id="WP_162369258.1">
    <property type="nucleotide sequence ID" value="NZ_JAAEEH010000003.1"/>
</dbReference>
<evidence type="ECO:0000259" key="14">
    <source>
        <dbReference type="PROSITE" id="PS51352"/>
    </source>
</evidence>
<dbReference type="InterPro" id="IPR024706">
    <property type="entry name" value="Peroxiredoxin_AhpC-typ"/>
</dbReference>
<organism evidence="15 16">
    <name type="scientific">Anaerotalea alkaliphila</name>
    <dbReference type="NCBI Taxonomy" id="2662126"/>
    <lineage>
        <taxon>Bacteria</taxon>
        <taxon>Bacillati</taxon>
        <taxon>Bacillota</taxon>
        <taxon>Clostridia</taxon>
        <taxon>Eubacteriales</taxon>
        <taxon>Anaerotalea</taxon>
    </lineage>
</organism>
<dbReference type="InterPro" id="IPR050924">
    <property type="entry name" value="Peroxiredoxin_BCP/PrxQ"/>
</dbReference>
<dbReference type="FunFam" id="3.40.30.10:FF:000007">
    <property type="entry name" value="Thioredoxin-dependent thiol peroxidase"/>
    <property type="match status" value="1"/>
</dbReference>
<dbReference type="PANTHER" id="PTHR42801:SF4">
    <property type="entry name" value="AHPC_TSA FAMILY PROTEIN"/>
    <property type="match status" value="1"/>
</dbReference>
<evidence type="ECO:0000313" key="15">
    <source>
        <dbReference type="EMBL" id="NDL66529.1"/>
    </source>
</evidence>
<dbReference type="CDD" id="cd03017">
    <property type="entry name" value="PRX_BCP"/>
    <property type="match status" value="1"/>
</dbReference>
<dbReference type="InterPro" id="IPR000866">
    <property type="entry name" value="AhpC/TSA"/>
</dbReference>
<comment type="similarity">
    <text evidence="10">Belongs to the peroxiredoxin family. BCP/PrxQ subfamily.</text>
</comment>
<dbReference type="GO" id="GO:0034599">
    <property type="term" value="P:cellular response to oxidative stress"/>
    <property type="evidence" value="ECO:0007669"/>
    <property type="project" value="TreeGrafter"/>
</dbReference>
<keyword evidence="8" id="KW-0676">Redox-active center</keyword>
<feature type="active site" description="Cysteine sulfenic acid (-SOH) intermediate; for peroxidase activity" evidence="13">
    <location>
        <position position="47"/>
    </location>
</feature>
<evidence type="ECO:0000256" key="2">
    <source>
        <dbReference type="ARBA" id="ARBA00011245"/>
    </source>
</evidence>
<name>A0A7X5KLB4_9FIRM</name>
<dbReference type="Pfam" id="PF00578">
    <property type="entry name" value="AhpC-TSA"/>
    <property type="match status" value="1"/>
</dbReference>
<comment type="subunit">
    <text evidence="2">Monomer.</text>
</comment>
<evidence type="ECO:0000256" key="6">
    <source>
        <dbReference type="ARBA" id="ARBA00023002"/>
    </source>
</evidence>
<keyword evidence="7" id="KW-1015">Disulfide bond</keyword>
<evidence type="ECO:0000256" key="4">
    <source>
        <dbReference type="ARBA" id="ARBA00022559"/>
    </source>
</evidence>
<evidence type="ECO:0000256" key="5">
    <source>
        <dbReference type="ARBA" id="ARBA00022862"/>
    </source>
</evidence>
<gene>
    <name evidence="15" type="primary">bcp</name>
    <name evidence="15" type="ORF">GXN74_02040</name>
</gene>
<evidence type="ECO:0000256" key="9">
    <source>
        <dbReference type="ARBA" id="ARBA00032824"/>
    </source>
</evidence>
<dbReference type="GO" id="GO:0045454">
    <property type="term" value="P:cell redox homeostasis"/>
    <property type="evidence" value="ECO:0007669"/>
    <property type="project" value="TreeGrafter"/>
</dbReference>
<keyword evidence="6 15" id="KW-0560">Oxidoreductase</keyword>
<comment type="caution">
    <text evidence="15">The sequence shown here is derived from an EMBL/GenBank/DDBJ whole genome shotgun (WGS) entry which is preliminary data.</text>
</comment>
<evidence type="ECO:0000256" key="13">
    <source>
        <dbReference type="PIRSR" id="PIRSR000239-1"/>
    </source>
</evidence>
<proteinExistence type="inferred from homology"/>
<evidence type="ECO:0000256" key="10">
    <source>
        <dbReference type="ARBA" id="ARBA00038489"/>
    </source>
</evidence>
<reference evidence="15 16" key="1">
    <citation type="submission" date="2020-01" db="EMBL/GenBank/DDBJ databases">
        <title>Anaeroalcalibacter tamaniensis gen. nov., sp. nov., moderately halophilic strictly anaerobic fermenter bacterium from mud volcano of Taman peninsula.</title>
        <authorList>
            <person name="Frolova A."/>
            <person name="Merkel A.Y."/>
            <person name="Slobodkin A.I."/>
        </authorList>
    </citation>
    <scope>NUCLEOTIDE SEQUENCE [LARGE SCALE GENOMIC DNA]</scope>
    <source>
        <strain evidence="15 16">F-3ap</strain>
    </source>
</reference>